<reference evidence="2 3" key="1">
    <citation type="submission" date="2017-02" db="EMBL/GenBank/DDBJ databases">
        <authorList>
            <person name="Peterson S.W."/>
        </authorList>
    </citation>
    <scope>NUCLEOTIDE SEQUENCE [LARGE SCALE GENOMIC DNA]</scope>
    <source>
        <strain evidence="2 3">DSM 22899</strain>
    </source>
</reference>
<proteinExistence type="predicted"/>
<evidence type="ECO:0000313" key="2">
    <source>
        <dbReference type="EMBL" id="SKB69845.1"/>
    </source>
</evidence>
<name>A0A1T5DDS2_9SPHI</name>
<evidence type="ECO:0008006" key="4">
    <source>
        <dbReference type="Google" id="ProtNLM"/>
    </source>
</evidence>
<protein>
    <recommendedName>
        <fullName evidence="4">MORN repeat variant</fullName>
    </recommendedName>
</protein>
<organism evidence="2 3">
    <name type="scientific">Parapedobacter luteus</name>
    <dbReference type="NCBI Taxonomy" id="623280"/>
    <lineage>
        <taxon>Bacteria</taxon>
        <taxon>Pseudomonadati</taxon>
        <taxon>Bacteroidota</taxon>
        <taxon>Sphingobacteriia</taxon>
        <taxon>Sphingobacteriales</taxon>
        <taxon>Sphingobacteriaceae</taxon>
        <taxon>Parapedobacter</taxon>
    </lineage>
</organism>
<evidence type="ECO:0000256" key="1">
    <source>
        <dbReference type="SAM" id="SignalP"/>
    </source>
</evidence>
<dbReference type="Gene3D" id="2.20.110.10">
    <property type="entry name" value="Histone H3 K4-specific methyltransferase SET7/9 N-terminal domain"/>
    <property type="match status" value="1"/>
</dbReference>
<dbReference type="RefSeq" id="WP_079717418.1">
    <property type="nucleotide sequence ID" value="NZ_FUYS01000006.1"/>
</dbReference>
<feature type="signal peptide" evidence="1">
    <location>
        <begin position="1"/>
        <end position="19"/>
    </location>
</feature>
<dbReference type="SUPFAM" id="SSF82185">
    <property type="entry name" value="Histone H3 K4-specific methyltransferase SET7/9 N-terminal domain"/>
    <property type="match status" value="1"/>
</dbReference>
<sequence>MMGLLLISLMGLASPSALAEGLDTVSAQPVYYEKAPGGKTRFFYDEYYFLADKDCQFKAIERVAAYDFEKQVFVGEFADFNNWGRAILRGNYRNGKKDGPFKAYHPNGQLKWEVSYVQDTPQGMWKYYYPDGKPLLEVEYQENNMFIRNFWDQRGRQRVIDGNGRYDFAVEADGYNPYGYVRYLRRGKVVDGRPDGVWAITYLFADANKEPAGHEVYQKGRFVRGYEAYEDDEFFNAPKYGVLPVSFFPRAEAMIGKRCTIDEYSGFTNYLIEHLGEWFDGELDELPDPLTVEYTIFVRRNGEPGKIEAKTTFPQKRYADLLLMGLNWVGYWFPSYADGDYIDDNLTVTMDVFPDTAERKLRFYNITIEREKGI</sequence>
<accession>A0A1T5DDS2</accession>
<dbReference type="Proteomes" id="UP000190541">
    <property type="component" value="Unassembled WGS sequence"/>
</dbReference>
<evidence type="ECO:0000313" key="3">
    <source>
        <dbReference type="Proteomes" id="UP000190541"/>
    </source>
</evidence>
<dbReference type="OrthoDB" id="9812355at2"/>
<feature type="chain" id="PRO_5010588772" description="MORN repeat variant" evidence="1">
    <location>
        <begin position="20"/>
        <end position="374"/>
    </location>
</feature>
<dbReference type="EMBL" id="FUYS01000006">
    <property type="protein sequence ID" value="SKB69845.1"/>
    <property type="molecule type" value="Genomic_DNA"/>
</dbReference>
<dbReference type="AlphaFoldDB" id="A0A1T5DDS2"/>
<dbReference type="STRING" id="623280.SAMN05660226_02743"/>
<keyword evidence="3" id="KW-1185">Reference proteome</keyword>
<keyword evidence="1" id="KW-0732">Signal</keyword>
<gene>
    <name evidence="2" type="ORF">SAMN05660226_02743</name>
</gene>